<dbReference type="InterPro" id="IPR008397">
    <property type="entry name" value="Alginate_lyase_dom"/>
</dbReference>
<dbReference type="SUPFAM" id="SSF48230">
    <property type="entry name" value="Chondroitin AC/alginate lyase"/>
    <property type="match status" value="1"/>
</dbReference>
<organism evidence="5 6">
    <name type="scientific">Mycena indigotica</name>
    <dbReference type="NCBI Taxonomy" id="2126181"/>
    <lineage>
        <taxon>Eukaryota</taxon>
        <taxon>Fungi</taxon>
        <taxon>Dikarya</taxon>
        <taxon>Basidiomycota</taxon>
        <taxon>Agaricomycotina</taxon>
        <taxon>Agaricomycetes</taxon>
        <taxon>Agaricomycetidae</taxon>
        <taxon>Agaricales</taxon>
        <taxon>Marasmiineae</taxon>
        <taxon>Mycenaceae</taxon>
        <taxon>Mycena</taxon>
    </lineage>
</organism>
<dbReference type="AlphaFoldDB" id="A0A8H6SDH7"/>
<gene>
    <name evidence="5" type="ORF">MIND_00976000</name>
</gene>
<evidence type="ECO:0000256" key="3">
    <source>
        <dbReference type="SAM" id="SignalP"/>
    </source>
</evidence>
<sequence>MLSCWAHGFWPFCGLLSFLATSTFAINPFVQYAVDFPDPDFIVANAGNLYSQYNGAATSIIAWAEQMASYGPWSVTRKPVRAPSNDPHDYMSWAPYRWPDCSSVGNKTALTNEEVWKTCPYVNRDGEVNPDRVLPNDFQSFFNLSDAVLYNSIAAVFQEGNGAASSVYSRNVVKFITTWFLNDTTAMNPSLTYAQMQRGPKGQQGTYTGVLDLRGFAKIASGILILRKSKNPDWTRDIDSKLIAWCQKYIDWLRSSDSGQRAASAANNHGTIFVNQFAALQLIVNDVAGAVNSTKGYFTGIYKGQLESNGDQPLEASRTHPWHYRNFNIAGMVTNARILQYADPKSKHFGWNAKADHGATIRTTLDFLISTDPGASGETDILAEVYPNLAAVAVVYGDGHRKYANYVDQKGFGGAYANEPAVLWAQRGAAMSAKPFSDAVAAALSRIALETGSFPSLLSGRTMMISFKPDGRLERPQEILCQLQLQRCGMLKETKHGLRQKGHLKNGREHLRNRAEIIRDLTATATEHNDTYNVVIWHAMDLVRDIGRAKTHFFAMTLTRNHEATNPRAWYSFVDAAVLPLSLLEEKFDNVATMTANEDGSTTETPWSPLAVLKTHDEEMIRKGGALGAALIVAVELSKKEKSKTVAQAVKETSCPGISPMGLWISVKRSVSVLPPVMSNPRIWKACLKNAMDGYAYTMKRTPMPKQA</sequence>
<accession>A0A8H6SDH7</accession>
<dbReference type="Gene3D" id="1.50.10.100">
    <property type="entry name" value="Chondroitin AC/alginate lyase"/>
    <property type="match status" value="1"/>
</dbReference>
<reference evidence="5" key="1">
    <citation type="submission" date="2020-05" db="EMBL/GenBank/DDBJ databases">
        <title>Mycena genomes resolve the evolution of fungal bioluminescence.</title>
        <authorList>
            <person name="Tsai I.J."/>
        </authorList>
    </citation>
    <scope>NUCLEOTIDE SEQUENCE</scope>
    <source>
        <strain evidence="5">171206Taipei</strain>
    </source>
</reference>
<feature type="domain" description="Alginate lyase" evidence="4">
    <location>
        <begin position="74"/>
        <end position="369"/>
    </location>
</feature>
<protein>
    <submittedName>
        <fullName evidence="5">Chondroitin AC/alginate lyase</fullName>
    </submittedName>
</protein>
<evidence type="ECO:0000313" key="5">
    <source>
        <dbReference type="EMBL" id="KAF7297424.1"/>
    </source>
</evidence>
<evidence type="ECO:0000256" key="1">
    <source>
        <dbReference type="ARBA" id="ARBA00022729"/>
    </source>
</evidence>
<comment type="caution">
    <text evidence="5">The sequence shown here is derived from an EMBL/GenBank/DDBJ whole genome shotgun (WGS) entry which is preliminary data.</text>
</comment>
<feature type="chain" id="PRO_5034134676" evidence="3">
    <location>
        <begin position="26"/>
        <end position="708"/>
    </location>
</feature>
<evidence type="ECO:0000313" key="6">
    <source>
        <dbReference type="Proteomes" id="UP000636479"/>
    </source>
</evidence>
<dbReference type="InterPro" id="IPR008929">
    <property type="entry name" value="Chondroitin_lyas"/>
</dbReference>
<dbReference type="Proteomes" id="UP000636479">
    <property type="component" value="Unassembled WGS sequence"/>
</dbReference>
<dbReference type="Pfam" id="PF05426">
    <property type="entry name" value="Alginate_lyase"/>
    <property type="match status" value="1"/>
</dbReference>
<dbReference type="OrthoDB" id="63533at2759"/>
<proteinExistence type="predicted"/>
<dbReference type="GeneID" id="59348887"/>
<keyword evidence="6" id="KW-1185">Reference proteome</keyword>
<dbReference type="GO" id="GO:0016829">
    <property type="term" value="F:lyase activity"/>
    <property type="evidence" value="ECO:0007669"/>
    <property type="project" value="UniProtKB-KW"/>
</dbReference>
<name>A0A8H6SDH7_9AGAR</name>
<dbReference type="GO" id="GO:0042597">
    <property type="term" value="C:periplasmic space"/>
    <property type="evidence" value="ECO:0007669"/>
    <property type="project" value="InterPro"/>
</dbReference>
<keyword evidence="1 3" id="KW-0732">Signal</keyword>
<evidence type="ECO:0000256" key="2">
    <source>
        <dbReference type="ARBA" id="ARBA00023239"/>
    </source>
</evidence>
<keyword evidence="2 5" id="KW-0456">Lyase</keyword>
<feature type="signal peptide" evidence="3">
    <location>
        <begin position="1"/>
        <end position="25"/>
    </location>
</feature>
<dbReference type="EMBL" id="JACAZF010000008">
    <property type="protein sequence ID" value="KAF7297424.1"/>
    <property type="molecule type" value="Genomic_DNA"/>
</dbReference>
<evidence type="ECO:0000259" key="4">
    <source>
        <dbReference type="Pfam" id="PF05426"/>
    </source>
</evidence>
<dbReference type="RefSeq" id="XP_037217783.1">
    <property type="nucleotide sequence ID" value="XM_037366371.1"/>
</dbReference>